<dbReference type="OrthoDB" id="4279at2"/>
<dbReference type="GO" id="GO:0016787">
    <property type="term" value="F:hydrolase activity"/>
    <property type="evidence" value="ECO:0007669"/>
    <property type="project" value="UniProtKB-KW"/>
</dbReference>
<evidence type="ECO:0000256" key="3">
    <source>
        <dbReference type="ARBA" id="ARBA00007353"/>
    </source>
</evidence>
<protein>
    <recommendedName>
        <fullName evidence="11">Purine nucleoside phosphorylase</fullName>
    </recommendedName>
</protein>
<keyword evidence="6" id="KW-0378">Hydrolase</keyword>
<evidence type="ECO:0000256" key="8">
    <source>
        <dbReference type="ARBA" id="ARBA00047989"/>
    </source>
</evidence>
<dbReference type="GO" id="GO:0017061">
    <property type="term" value="F:S-methyl-5-thioadenosine phosphorylase activity"/>
    <property type="evidence" value="ECO:0007669"/>
    <property type="project" value="UniProtKB-EC"/>
</dbReference>
<comment type="similarity">
    <text evidence="3 11">Belongs to the purine nucleoside phosphorylase YfiH/LACC1 family.</text>
</comment>
<comment type="catalytic activity">
    <reaction evidence="8">
        <text>adenosine + H2O + H(+) = inosine + NH4(+)</text>
        <dbReference type="Rhea" id="RHEA:24408"/>
        <dbReference type="ChEBI" id="CHEBI:15377"/>
        <dbReference type="ChEBI" id="CHEBI:15378"/>
        <dbReference type="ChEBI" id="CHEBI:16335"/>
        <dbReference type="ChEBI" id="CHEBI:17596"/>
        <dbReference type="ChEBI" id="CHEBI:28938"/>
        <dbReference type="EC" id="3.5.4.4"/>
    </reaction>
    <physiologicalReaction direction="left-to-right" evidence="8">
        <dbReference type="Rhea" id="RHEA:24409"/>
    </physiologicalReaction>
</comment>
<dbReference type="EMBL" id="WXEY01000003">
    <property type="protein sequence ID" value="MZP28987.1"/>
    <property type="molecule type" value="Genomic_DNA"/>
</dbReference>
<keyword evidence="5" id="KW-0479">Metal-binding</keyword>
<comment type="function">
    <text evidence="2">Purine nucleoside enzyme that catalyzes the phosphorolysis of adenosine and inosine nucleosides, yielding D-ribose 1-phosphate and the respective free bases, adenine and hypoxanthine. Also catalyzes the phosphorolysis of S-methyl-5'-thioadenosine into adenine and S-methyl-5-thio-alpha-D-ribose 1-phosphate. Also has adenosine deaminase activity.</text>
</comment>
<gene>
    <name evidence="12" type="primary">pgeF</name>
    <name evidence="12" type="ORF">GTO91_04590</name>
</gene>
<comment type="catalytic activity">
    <reaction evidence="10">
        <text>S-methyl-5'-thioadenosine + phosphate = 5-(methylsulfanyl)-alpha-D-ribose 1-phosphate + adenine</text>
        <dbReference type="Rhea" id="RHEA:11852"/>
        <dbReference type="ChEBI" id="CHEBI:16708"/>
        <dbReference type="ChEBI" id="CHEBI:17509"/>
        <dbReference type="ChEBI" id="CHEBI:43474"/>
        <dbReference type="ChEBI" id="CHEBI:58533"/>
        <dbReference type="EC" id="2.4.2.28"/>
    </reaction>
    <physiologicalReaction direction="left-to-right" evidence="10">
        <dbReference type="Rhea" id="RHEA:11853"/>
    </physiologicalReaction>
</comment>
<dbReference type="RefSeq" id="WP_161255524.1">
    <property type="nucleotide sequence ID" value="NZ_WXEY01000003.1"/>
</dbReference>
<keyword evidence="13" id="KW-1185">Reference proteome</keyword>
<dbReference type="PANTHER" id="PTHR30616">
    <property type="entry name" value="UNCHARACTERIZED PROTEIN YFIH"/>
    <property type="match status" value="1"/>
</dbReference>
<dbReference type="NCBIfam" id="TIGR00726">
    <property type="entry name" value="peptidoglycan editing factor PgeF"/>
    <property type="match status" value="1"/>
</dbReference>
<evidence type="ECO:0000256" key="10">
    <source>
        <dbReference type="ARBA" id="ARBA00049893"/>
    </source>
</evidence>
<evidence type="ECO:0000313" key="13">
    <source>
        <dbReference type="Proteomes" id="UP000463470"/>
    </source>
</evidence>
<sequence length="274" mass="29317">MAKPARWELIDDGTTAYYRFNWPTGAVHAFSGRLGGFSDPPYDGLNVALHVGDDAGRVRQNRQALSRTLGLPAGDWACVNQVHSDRIVWVGPGEDMDEDSPTGVIHADGLATDLAGVPLAVFGADCGLLLYYDPQARRIGAVHAGWRGTAAGLPQKMVEAFIARGSRPGDIRVALGPQIGPCCYPVGEDVAAVFRQRWPFAEAVLGPSSAEGKRTLNLALAQRLQLEMAGIAGEHIGELGLCTSCTEALFSYRRDGGRTGRQAAVIMLKIEAHR</sequence>
<evidence type="ECO:0000256" key="6">
    <source>
        <dbReference type="ARBA" id="ARBA00022801"/>
    </source>
</evidence>
<dbReference type="SUPFAM" id="SSF64438">
    <property type="entry name" value="CNF1/YfiH-like putative cysteine hydrolases"/>
    <property type="match status" value="1"/>
</dbReference>
<organism evidence="12 13">
    <name type="scientific">Heliomicrobium undosum</name>
    <dbReference type="NCBI Taxonomy" id="121734"/>
    <lineage>
        <taxon>Bacteria</taxon>
        <taxon>Bacillati</taxon>
        <taxon>Bacillota</taxon>
        <taxon>Clostridia</taxon>
        <taxon>Eubacteriales</taxon>
        <taxon>Heliobacteriaceae</taxon>
        <taxon>Heliomicrobium</taxon>
    </lineage>
</organism>
<accession>A0A845KYK0</accession>
<evidence type="ECO:0000256" key="1">
    <source>
        <dbReference type="ARBA" id="ARBA00000553"/>
    </source>
</evidence>
<dbReference type="AlphaFoldDB" id="A0A845KYK0"/>
<evidence type="ECO:0000313" key="12">
    <source>
        <dbReference type="EMBL" id="MZP28987.1"/>
    </source>
</evidence>
<evidence type="ECO:0000256" key="2">
    <source>
        <dbReference type="ARBA" id="ARBA00003215"/>
    </source>
</evidence>
<evidence type="ECO:0000256" key="11">
    <source>
        <dbReference type="RuleBase" id="RU361274"/>
    </source>
</evidence>
<proteinExistence type="inferred from homology"/>
<comment type="catalytic activity">
    <reaction evidence="9">
        <text>adenosine + phosphate = alpha-D-ribose 1-phosphate + adenine</text>
        <dbReference type="Rhea" id="RHEA:27642"/>
        <dbReference type="ChEBI" id="CHEBI:16335"/>
        <dbReference type="ChEBI" id="CHEBI:16708"/>
        <dbReference type="ChEBI" id="CHEBI:43474"/>
        <dbReference type="ChEBI" id="CHEBI:57720"/>
        <dbReference type="EC" id="2.4.2.1"/>
    </reaction>
    <physiologicalReaction direction="left-to-right" evidence="9">
        <dbReference type="Rhea" id="RHEA:27643"/>
    </physiologicalReaction>
</comment>
<dbReference type="InterPro" id="IPR003730">
    <property type="entry name" value="Cu_polyphenol_OxRdtase"/>
</dbReference>
<dbReference type="Pfam" id="PF02578">
    <property type="entry name" value="Cu-oxidase_4"/>
    <property type="match status" value="1"/>
</dbReference>
<dbReference type="InterPro" id="IPR038371">
    <property type="entry name" value="Cu_polyphenol_OxRdtase_sf"/>
</dbReference>
<comment type="caution">
    <text evidence="12">The sequence shown here is derived from an EMBL/GenBank/DDBJ whole genome shotgun (WGS) entry which is preliminary data.</text>
</comment>
<dbReference type="InterPro" id="IPR011324">
    <property type="entry name" value="Cytotoxic_necrot_fac-like_cat"/>
</dbReference>
<keyword evidence="4" id="KW-0808">Transferase</keyword>
<dbReference type="Gene3D" id="3.60.140.10">
    <property type="entry name" value="CNF1/YfiH-like putative cysteine hydrolases"/>
    <property type="match status" value="1"/>
</dbReference>
<dbReference type="GO" id="GO:0005507">
    <property type="term" value="F:copper ion binding"/>
    <property type="evidence" value="ECO:0007669"/>
    <property type="project" value="TreeGrafter"/>
</dbReference>
<dbReference type="Proteomes" id="UP000463470">
    <property type="component" value="Unassembled WGS sequence"/>
</dbReference>
<reference evidence="12 13" key="1">
    <citation type="submission" date="2020-01" db="EMBL/GenBank/DDBJ databases">
        <title>Whole-genome sequence of Heliobacterium undosum DSM 13378.</title>
        <authorList>
            <person name="Kyndt J.A."/>
            <person name="Meyer T.E."/>
        </authorList>
    </citation>
    <scope>NUCLEOTIDE SEQUENCE [LARGE SCALE GENOMIC DNA]</scope>
    <source>
        <strain evidence="12 13">DSM 13378</strain>
    </source>
</reference>
<comment type="catalytic activity">
    <reaction evidence="1">
        <text>inosine + phosphate = alpha-D-ribose 1-phosphate + hypoxanthine</text>
        <dbReference type="Rhea" id="RHEA:27646"/>
        <dbReference type="ChEBI" id="CHEBI:17368"/>
        <dbReference type="ChEBI" id="CHEBI:17596"/>
        <dbReference type="ChEBI" id="CHEBI:43474"/>
        <dbReference type="ChEBI" id="CHEBI:57720"/>
        <dbReference type="EC" id="2.4.2.1"/>
    </reaction>
    <physiologicalReaction direction="left-to-right" evidence="1">
        <dbReference type="Rhea" id="RHEA:27647"/>
    </physiologicalReaction>
</comment>
<evidence type="ECO:0000256" key="7">
    <source>
        <dbReference type="ARBA" id="ARBA00022833"/>
    </source>
</evidence>
<dbReference type="PANTHER" id="PTHR30616:SF2">
    <property type="entry name" value="PURINE NUCLEOSIDE PHOSPHORYLASE LACC1"/>
    <property type="match status" value="1"/>
</dbReference>
<keyword evidence="7" id="KW-0862">Zinc</keyword>
<evidence type="ECO:0000256" key="5">
    <source>
        <dbReference type="ARBA" id="ARBA00022723"/>
    </source>
</evidence>
<evidence type="ECO:0000256" key="9">
    <source>
        <dbReference type="ARBA" id="ARBA00048968"/>
    </source>
</evidence>
<evidence type="ECO:0000256" key="4">
    <source>
        <dbReference type="ARBA" id="ARBA00022679"/>
    </source>
</evidence>
<name>A0A845KYK0_9FIRM</name>
<dbReference type="CDD" id="cd16833">
    <property type="entry name" value="YfiH"/>
    <property type="match status" value="1"/>
</dbReference>